<dbReference type="PANTHER" id="PTHR48099:SF1">
    <property type="entry name" value="C-1-TETRAHYDROFOLATE SYNTHASE, CYTOPLASMIC"/>
    <property type="match status" value="1"/>
</dbReference>
<dbReference type="Proteomes" id="UP001176940">
    <property type="component" value="Unassembled WGS sequence"/>
</dbReference>
<sequence length="245" mass="27121">VNTPLSPLIHACAVGFELLHEGQRHDTPGPESFSSLIIGVVWTRVSPLIMPAQVLSGKLVSGLVRERLKNEVAAMQERHAGFRPGLAILQVGDRDDSNLYISMKLKAAAEVRQLGHMVDQGPCTFYSMYGVQGSLQNCKIITSLIRDAINLTITSIYYGRVRSPRTINSFRKLNFSFPPSPENLNAQDSEYESDASLVRDSSTSQETLDSLIDAVNKTLQVDEEFVSTQEHIVSFKRTKLVCHSS</sequence>
<reference evidence="2" key="1">
    <citation type="submission" date="2023-07" db="EMBL/GenBank/DDBJ databases">
        <authorList>
            <person name="Stuckert A."/>
        </authorList>
    </citation>
    <scope>NUCLEOTIDE SEQUENCE</scope>
</reference>
<proteinExistence type="predicted"/>
<dbReference type="Pfam" id="PF00763">
    <property type="entry name" value="THF_DHG_CYH"/>
    <property type="match status" value="1"/>
</dbReference>
<keyword evidence="3" id="KW-1185">Reference proteome</keyword>
<dbReference type="InterPro" id="IPR020630">
    <property type="entry name" value="THF_DH/CycHdrlase_cat_dom"/>
</dbReference>
<evidence type="ECO:0000259" key="1">
    <source>
        <dbReference type="Pfam" id="PF00763"/>
    </source>
</evidence>
<dbReference type="EMBL" id="CAUEEQ010008143">
    <property type="protein sequence ID" value="CAJ0931904.1"/>
    <property type="molecule type" value="Genomic_DNA"/>
</dbReference>
<dbReference type="SUPFAM" id="SSF53223">
    <property type="entry name" value="Aminoacid dehydrogenase-like, N-terminal domain"/>
    <property type="match status" value="1"/>
</dbReference>
<dbReference type="Gene3D" id="3.40.50.10860">
    <property type="entry name" value="Leucine Dehydrogenase, chain A, domain 1"/>
    <property type="match status" value="1"/>
</dbReference>
<comment type="caution">
    <text evidence="2">The sequence shown here is derived from an EMBL/GenBank/DDBJ whole genome shotgun (WGS) entry which is preliminary data.</text>
</comment>
<dbReference type="PANTHER" id="PTHR48099">
    <property type="entry name" value="C-1-TETRAHYDROFOLATE SYNTHASE, CYTOPLASMIC-RELATED"/>
    <property type="match status" value="1"/>
</dbReference>
<protein>
    <recommendedName>
        <fullName evidence="1">Tetrahydrofolate dehydrogenase/cyclohydrolase catalytic domain-containing protein</fullName>
    </recommendedName>
</protein>
<dbReference type="InterPro" id="IPR046346">
    <property type="entry name" value="Aminoacid_DH-like_N_sf"/>
</dbReference>
<feature type="non-terminal residue" evidence="2">
    <location>
        <position position="1"/>
    </location>
</feature>
<evidence type="ECO:0000313" key="2">
    <source>
        <dbReference type="EMBL" id="CAJ0931904.1"/>
    </source>
</evidence>
<name>A0ABN9L735_9NEOB</name>
<accession>A0ABN9L735</accession>
<gene>
    <name evidence="2" type="ORF">RIMI_LOCUS4911226</name>
</gene>
<evidence type="ECO:0000313" key="3">
    <source>
        <dbReference type="Proteomes" id="UP001176940"/>
    </source>
</evidence>
<organism evidence="2 3">
    <name type="scientific">Ranitomeya imitator</name>
    <name type="common">mimic poison frog</name>
    <dbReference type="NCBI Taxonomy" id="111125"/>
    <lineage>
        <taxon>Eukaryota</taxon>
        <taxon>Metazoa</taxon>
        <taxon>Chordata</taxon>
        <taxon>Craniata</taxon>
        <taxon>Vertebrata</taxon>
        <taxon>Euteleostomi</taxon>
        <taxon>Amphibia</taxon>
        <taxon>Batrachia</taxon>
        <taxon>Anura</taxon>
        <taxon>Neobatrachia</taxon>
        <taxon>Hyloidea</taxon>
        <taxon>Dendrobatidae</taxon>
        <taxon>Dendrobatinae</taxon>
        <taxon>Ranitomeya</taxon>
    </lineage>
</organism>
<feature type="domain" description="Tetrahydrofolate dehydrogenase/cyclohydrolase catalytic" evidence="1">
    <location>
        <begin position="55"/>
        <end position="111"/>
    </location>
</feature>